<gene>
    <name evidence="2" type="ORF">MJAP1_002039</name>
</gene>
<dbReference type="RefSeq" id="XP_060121966.1">
    <property type="nucleotide sequence ID" value="XM_060265983.1"/>
</dbReference>
<accession>A0AAF0F274</accession>
<feature type="compositionally biased region" description="Basic and acidic residues" evidence="1">
    <location>
        <begin position="93"/>
        <end position="116"/>
    </location>
</feature>
<protein>
    <submittedName>
        <fullName evidence="2">Uncharacterized protein</fullName>
    </submittedName>
</protein>
<evidence type="ECO:0000256" key="1">
    <source>
        <dbReference type="SAM" id="MobiDB-lite"/>
    </source>
</evidence>
<proteinExistence type="predicted"/>
<organism evidence="2 3">
    <name type="scientific">Malassezia japonica</name>
    <dbReference type="NCBI Taxonomy" id="223818"/>
    <lineage>
        <taxon>Eukaryota</taxon>
        <taxon>Fungi</taxon>
        <taxon>Dikarya</taxon>
        <taxon>Basidiomycota</taxon>
        <taxon>Ustilaginomycotina</taxon>
        <taxon>Malasseziomycetes</taxon>
        <taxon>Malasseziales</taxon>
        <taxon>Malasseziaceae</taxon>
        <taxon>Malassezia</taxon>
    </lineage>
</organism>
<dbReference type="GeneID" id="85225688"/>
<dbReference type="EMBL" id="CP119960">
    <property type="protein sequence ID" value="WFD39069.1"/>
    <property type="molecule type" value="Genomic_DNA"/>
</dbReference>
<reference evidence="2" key="1">
    <citation type="submission" date="2023-03" db="EMBL/GenBank/DDBJ databases">
        <title>Mating type loci evolution in Malassezia.</title>
        <authorList>
            <person name="Coelho M.A."/>
        </authorList>
    </citation>
    <scope>NUCLEOTIDE SEQUENCE</scope>
    <source>
        <strain evidence="2">CBS 9431</strain>
    </source>
</reference>
<evidence type="ECO:0000313" key="3">
    <source>
        <dbReference type="Proteomes" id="UP001217754"/>
    </source>
</evidence>
<keyword evidence="3" id="KW-1185">Reference proteome</keyword>
<feature type="region of interest" description="Disordered" evidence="1">
    <location>
        <begin position="82"/>
        <end position="116"/>
    </location>
</feature>
<evidence type="ECO:0000313" key="2">
    <source>
        <dbReference type="EMBL" id="WFD39069.1"/>
    </source>
</evidence>
<dbReference type="AlphaFoldDB" id="A0AAF0F274"/>
<sequence>MLGDTSGHPWSGMSTLHDTRQFSGVFNNAQPPEQHVSPDMLQLFPTVGENQMCGMEGCTYVDNGHSLLNDVLGIPPAAHDLESDLSISAPEPKTSERHSLSPEPEPKLEEARCYAV</sequence>
<name>A0AAF0F274_9BASI</name>
<dbReference type="Proteomes" id="UP001217754">
    <property type="component" value="Chromosome 3"/>
</dbReference>